<dbReference type="Gene3D" id="3.55.50.10">
    <property type="entry name" value="Baseplate protein-like domains"/>
    <property type="match status" value="1"/>
</dbReference>
<dbReference type="Gene3D" id="2.30.110.50">
    <property type="match status" value="1"/>
</dbReference>
<dbReference type="EMBL" id="AYSO01000018">
    <property type="protein sequence ID" value="KIE45900.1"/>
    <property type="molecule type" value="Genomic_DNA"/>
</dbReference>
<dbReference type="OrthoDB" id="95423at2"/>
<protein>
    <submittedName>
        <fullName evidence="1">Phage late control D family protein</fullName>
    </submittedName>
</protein>
<dbReference type="STRING" id="29341.RSJ17_02195"/>
<dbReference type="Pfam" id="PF05954">
    <property type="entry name" value="Phage_GPD"/>
    <property type="match status" value="1"/>
</dbReference>
<organism evidence="1 2">
    <name type="scientific">Clostridium argentinense CDC 2741</name>
    <dbReference type="NCBI Taxonomy" id="1418104"/>
    <lineage>
        <taxon>Bacteria</taxon>
        <taxon>Bacillati</taxon>
        <taxon>Bacillota</taxon>
        <taxon>Clostridia</taxon>
        <taxon>Eubacteriales</taxon>
        <taxon>Clostridiaceae</taxon>
        <taxon>Clostridium</taxon>
    </lineage>
</organism>
<comment type="caution">
    <text evidence="1">The sequence shown here is derived from an EMBL/GenBank/DDBJ whole genome shotgun (WGS) entry which is preliminary data.</text>
</comment>
<name>A0A0C1UEV7_9CLOT</name>
<dbReference type="RefSeq" id="WP_039634664.1">
    <property type="nucleotide sequence ID" value="NZ_AYSO01000018.1"/>
</dbReference>
<sequence>MSGEYMYTQGDILVAPYKFQKITKLKITREVNEHAKLYISGIIDEENADKYVETADADTNIALSVKDDKNSVTHVFQGVVTNIQVNANRDVRTLEIEALSRTFLMDISKKSRTFQNESSSYKDVLNIVNTGYKNIQMLDKITNGSKIDKFIVQYKETDWEFIKRLASHFNVPVVPECQLENIRYSIGNSGCCKTYKLDEFNYSVKKELQEYKLKSGNGVNGLNDVNLISYEVLTNQIMYLHNLVNFKGRSLYIYKSEMELVNGVISNKYVLRDAKGINVRKIYNDKIVGISLEGSILDTKNDVVKINLKIDGGQNKGGSRWFPYSTVYSSPDGTGWYCMPEVGDAIRLYFPDNEEKNAYAISSVNLQSSDSKKRSDPSVKSLGTKYGKEVVMKPGAVEIIGNGNLLMRLTDDGGIEVKSDKKIVLDAKEDIEITGGGKVSIQGSSGVDLTQAGANVKIQDDVTMSGGKVKIE</sequence>
<gene>
    <name evidence="1" type="ORF">U732_2353</name>
</gene>
<dbReference type="Proteomes" id="UP000031366">
    <property type="component" value="Unassembled WGS sequence"/>
</dbReference>
<proteinExistence type="predicted"/>
<evidence type="ECO:0000313" key="1">
    <source>
        <dbReference type="EMBL" id="KIE45900.1"/>
    </source>
</evidence>
<dbReference type="AlphaFoldDB" id="A0A0C1UEV7"/>
<keyword evidence="2" id="KW-1185">Reference proteome</keyword>
<evidence type="ECO:0000313" key="2">
    <source>
        <dbReference type="Proteomes" id="UP000031366"/>
    </source>
</evidence>
<dbReference type="SUPFAM" id="SSF69279">
    <property type="entry name" value="Phage tail proteins"/>
    <property type="match status" value="1"/>
</dbReference>
<accession>A0A0C1UEV7</accession>
<reference evidence="1 2" key="1">
    <citation type="journal article" date="2015" name="Infect. Genet. Evol.">
        <title>Genomic sequences of six botulinum neurotoxin-producing strains representing three clostridial species illustrate the mobility and diversity of botulinum neurotoxin genes.</title>
        <authorList>
            <person name="Smith T.J."/>
            <person name="Hill K.K."/>
            <person name="Xie G."/>
            <person name="Foley B.T."/>
            <person name="Williamson C.H."/>
            <person name="Foster J.T."/>
            <person name="Johnson S.L."/>
            <person name="Chertkov O."/>
            <person name="Teshima H."/>
            <person name="Gibbons H.S."/>
            <person name="Johnsky L.A."/>
            <person name="Karavis M.A."/>
            <person name="Smith L.A."/>
        </authorList>
    </citation>
    <scope>NUCLEOTIDE SEQUENCE [LARGE SCALE GENOMIC DNA]</scope>
    <source>
        <strain evidence="1 2">CDC 2741</strain>
    </source>
</reference>